<reference evidence="1 2" key="1">
    <citation type="submission" date="2017-08" db="EMBL/GenBank/DDBJ databases">
        <title>Acidophilic green algal genome provides insights into adaptation to an acidic environment.</title>
        <authorList>
            <person name="Hirooka S."/>
            <person name="Hirose Y."/>
            <person name="Kanesaki Y."/>
            <person name="Higuchi S."/>
            <person name="Fujiwara T."/>
            <person name="Onuma R."/>
            <person name="Era A."/>
            <person name="Ohbayashi R."/>
            <person name="Uzuka A."/>
            <person name="Nozaki H."/>
            <person name="Yoshikawa H."/>
            <person name="Miyagishima S.Y."/>
        </authorList>
    </citation>
    <scope>NUCLEOTIDE SEQUENCE [LARGE SCALE GENOMIC DNA]</scope>
    <source>
        <strain evidence="1 2">NIES-2499</strain>
    </source>
</reference>
<dbReference type="Proteomes" id="UP000232323">
    <property type="component" value="Unassembled WGS sequence"/>
</dbReference>
<dbReference type="AlphaFoldDB" id="A0A250XGR2"/>
<sequence>MPKARRVWRTWLGQHYSGKANTQAMSSVMRKLRFGIPIFEGNYCKYRKAIFRSVQRTKQESWIRKLRPSFCSKNKGIAKEAEESATDTLQYYYEAEQAEISRAEALRLAGLSAAERKAAHDADAERTWALTMQAMANVRDKGKAHDEENVDIHLAYILL</sequence>
<gene>
    <name evidence="1" type="ORF">CEUSTIGMA_g9408.t1</name>
</gene>
<comment type="caution">
    <text evidence="1">The sequence shown here is derived from an EMBL/GenBank/DDBJ whole genome shotgun (WGS) entry which is preliminary data.</text>
</comment>
<proteinExistence type="predicted"/>
<protein>
    <submittedName>
        <fullName evidence="1">Uncharacterized protein</fullName>
    </submittedName>
</protein>
<evidence type="ECO:0000313" key="1">
    <source>
        <dbReference type="EMBL" id="GAX81980.1"/>
    </source>
</evidence>
<organism evidence="1 2">
    <name type="scientific">Chlamydomonas eustigma</name>
    <dbReference type="NCBI Taxonomy" id="1157962"/>
    <lineage>
        <taxon>Eukaryota</taxon>
        <taxon>Viridiplantae</taxon>
        <taxon>Chlorophyta</taxon>
        <taxon>core chlorophytes</taxon>
        <taxon>Chlorophyceae</taxon>
        <taxon>CS clade</taxon>
        <taxon>Chlamydomonadales</taxon>
        <taxon>Chlamydomonadaceae</taxon>
        <taxon>Chlamydomonas</taxon>
    </lineage>
</organism>
<dbReference type="EMBL" id="BEGY01000073">
    <property type="protein sequence ID" value="GAX81980.1"/>
    <property type="molecule type" value="Genomic_DNA"/>
</dbReference>
<accession>A0A250XGR2</accession>
<keyword evidence="2" id="KW-1185">Reference proteome</keyword>
<name>A0A250XGR2_9CHLO</name>
<evidence type="ECO:0000313" key="2">
    <source>
        <dbReference type="Proteomes" id="UP000232323"/>
    </source>
</evidence>